<dbReference type="PANTHER" id="PTHR48098">
    <property type="entry name" value="ENTEROCHELIN ESTERASE-RELATED"/>
    <property type="match status" value="1"/>
</dbReference>
<organism evidence="2 3">
    <name type="scientific">Nibrella saemangeumensis</name>
    <dbReference type="NCBI Taxonomy" id="1084526"/>
    <lineage>
        <taxon>Bacteria</taxon>
        <taxon>Pseudomonadati</taxon>
        <taxon>Bacteroidota</taxon>
        <taxon>Cytophagia</taxon>
        <taxon>Cytophagales</taxon>
        <taxon>Spirosomataceae</taxon>
        <taxon>Nibrella</taxon>
    </lineage>
</organism>
<dbReference type="PANTHER" id="PTHR48098:SF1">
    <property type="entry name" value="DIACYLGLYCEROL ACYLTRANSFERASE_MYCOLYLTRANSFERASE AG85A"/>
    <property type="match status" value="1"/>
</dbReference>
<name>A0ABP8NQA0_9BACT</name>
<dbReference type="Pfam" id="PF00756">
    <property type="entry name" value="Esterase"/>
    <property type="match status" value="1"/>
</dbReference>
<feature type="signal peptide" evidence="1">
    <location>
        <begin position="1"/>
        <end position="22"/>
    </location>
</feature>
<reference evidence="3" key="1">
    <citation type="journal article" date="2019" name="Int. J. Syst. Evol. Microbiol.">
        <title>The Global Catalogue of Microorganisms (GCM) 10K type strain sequencing project: providing services to taxonomists for standard genome sequencing and annotation.</title>
        <authorList>
            <consortium name="The Broad Institute Genomics Platform"/>
            <consortium name="The Broad Institute Genome Sequencing Center for Infectious Disease"/>
            <person name="Wu L."/>
            <person name="Ma J."/>
        </authorList>
    </citation>
    <scope>NUCLEOTIDE SEQUENCE [LARGE SCALE GENOMIC DNA]</scope>
    <source>
        <strain evidence="3">JCM 17927</strain>
    </source>
</reference>
<accession>A0ABP8NQA0</accession>
<sequence>MMTLRTLVLPALLMTMTTHLLVAQQAHVNLDWNPQKNERNLTPYGASVISPEVHNDQRVTFRLKAPEAQSVALTGGPMLLALNTKEPIPFQKGADGVWTLTVGPVKPDIYVYRFVINGVTVPDPNNTLTGFADQPGYSNLVVHGSGPAYYDARNVPHGAITRHIYHSDVLNGEREIYVYTPPGYDPKKKYPVLYLVGGSGELASGWSIDGRANFITDNLLAEGKAVPMIIAMPNNQVVHRSDPNHTDLTFNLFEQELRKHIVTFVDKHYSTRTDRRSRALAGLSMGGRHTQFVGINKCLDLFSSFGILSAGDLEPEKTSAAFLNDPDANKKVDYLFIGQGTGEVTTIGKRTVVLHEALQKHSIKHQYYVGGDGAHDWGTWRHLLYYQFLPNLWRNKM</sequence>
<dbReference type="Gene3D" id="2.60.40.10">
    <property type="entry name" value="Immunoglobulins"/>
    <property type="match status" value="1"/>
</dbReference>
<dbReference type="CDD" id="cd11294">
    <property type="entry name" value="E_set_Esterase_like_N"/>
    <property type="match status" value="1"/>
</dbReference>
<evidence type="ECO:0000313" key="3">
    <source>
        <dbReference type="Proteomes" id="UP001501175"/>
    </source>
</evidence>
<dbReference type="SUPFAM" id="SSF53474">
    <property type="entry name" value="alpha/beta-Hydrolases"/>
    <property type="match status" value="1"/>
</dbReference>
<dbReference type="Proteomes" id="UP001501175">
    <property type="component" value="Unassembled WGS sequence"/>
</dbReference>
<proteinExistence type="predicted"/>
<feature type="chain" id="PRO_5045831471" evidence="1">
    <location>
        <begin position="23"/>
        <end position="397"/>
    </location>
</feature>
<dbReference type="InterPro" id="IPR050583">
    <property type="entry name" value="Mycobacterial_A85_antigen"/>
</dbReference>
<dbReference type="InterPro" id="IPR029058">
    <property type="entry name" value="AB_hydrolase_fold"/>
</dbReference>
<protein>
    <submittedName>
        <fullName evidence="2">Alpha/beta hydrolase-fold protein</fullName>
    </submittedName>
</protein>
<dbReference type="InterPro" id="IPR013783">
    <property type="entry name" value="Ig-like_fold"/>
</dbReference>
<dbReference type="InterPro" id="IPR000801">
    <property type="entry name" value="Esterase-like"/>
</dbReference>
<dbReference type="GO" id="GO:0016787">
    <property type="term" value="F:hydrolase activity"/>
    <property type="evidence" value="ECO:0007669"/>
    <property type="project" value="UniProtKB-KW"/>
</dbReference>
<evidence type="ECO:0000256" key="1">
    <source>
        <dbReference type="SAM" id="SignalP"/>
    </source>
</evidence>
<dbReference type="SUPFAM" id="SSF81296">
    <property type="entry name" value="E set domains"/>
    <property type="match status" value="1"/>
</dbReference>
<keyword evidence="2" id="KW-0378">Hydrolase</keyword>
<evidence type="ECO:0000313" key="2">
    <source>
        <dbReference type="EMBL" id="GAA4471060.1"/>
    </source>
</evidence>
<keyword evidence="1" id="KW-0732">Signal</keyword>
<keyword evidence="3" id="KW-1185">Reference proteome</keyword>
<dbReference type="InterPro" id="IPR014756">
    <property type="entry name" value="Ig_E-set"/>
</dbReference>
<comment type="caution">
    <text evidence="2">The sequence shown here is derived from an EMBL/GenBank/DDBJ whole genome shotgun (WGS) entry which is preliminary data.</text>
</comment>
<dbReference type="Gene3D" id="3.40.50.1820">
    <property type="entry name" value="alpha/beta hydrolase"/>
    <property type="match status" value="1"/>
</dbReference>
<dbReference type="EMBL" id="BAABHD010000084">
    <property type="protein sequence ID" value="GAA4471060.1"/>
    <property type="molecule type" value="Genomic_DNA"/>
</dbReference>
<gene>
    <name evidence="2" type="ORF">GCM10023189_60870</name>
</gene>
<dbReference type="RefSeq" id="WP_345250377.1">
    <property type="nucleotide sequence ID" value="NZ_BAABHD010000084.1"/>
</dbReference>